<dbReference type="GO" id="GO:0046872">
    <property type="term" value="F:metal ion binding"/>
    <property type="evidence" value="ECO:0007669"/>
    <property type="project" value="UniProtKB-KW"/>
</dbReference>
<protein>
    <submittedName>
        <fullName evidence="3">Glyoxalase</fullName>
    </submittedName>
</protein>
<accession>A0A8J3YVP3</accession>
<organism evidence="3 4">
    <name type="scientific">Virgisporangium aliadipatigenens</name>
    <dbReference type="NCBI Taxonomy" id="741659"/>
    <lineage>
        <taxon>Bacteria</taxon>
        <taxon>Bacillati</taxon>
        <taxon>Actinomycetota</taxon>
        <taxon>Actinomycetes</taxon>
        <taxon>Micromonosporales</taxon>
        <taxon>Micromonosporaceae</taxon>
        <taxon>Virgisporangium</taxon>
    </lineage>
</organism>
<comment type="caution">
    <text evidence="3">The sequence shown here is derived from an EMBL/GenBank/DDBJ whole genome shotgun (WGS) entry which is preliminary data.</text>
</comment>
<dbReference type="InterPro" id="IPR051785">
    <property type="entry name" value="MMCE/EMCE_epimerase"/>
</dbReference>
<dbReference type="Pfam" id="PF00903">
    <property type="entry name" value="Glyoxalase"/>
    <property type="match status" value="1"/>
</dbReference>
<dbReference type="InterPro" id="IPR004360">
    <property type="entry name" value="Glyas_Fos-R_dOase_dom"/>
</dbReference>
<proteinExistence type="predicted"/>
<name>A0A8J3YVP3_9ACTN</name>
<feature type="domain" description="VOC" evidence="2">
    <location>
        <begin position="2"/>
        <end position="123"/>
    </location>
</feature>
<dbReference type="GO" id="GO:0004493">
    <property type="term" value="F:methylmalonyl-CoA epimerase activity"/>
    <property type="evidence" value="ECO:0007669"/>
    <property type="project" value="TreeGrafter"/>
</dbReference>
<dbReference type="GO" id="GO:0046491">
    <property type="term" value="P:L-methylmalonyl-CoA metabolic process"/>
    <property type="evidence" value="ECO:0007669"/>
    <property type="project" value="TreeGrafter"/>
</dbReference>
<reference evidence="3" key="1">
    <citation type="submission" date="2021-01" db="EMBL/GenBank/DDBJ databases">
        <title>Whole genome shotgun sequence of Virgisporangium aliadipatigenens NBRC 105644.</title>
        <authorList>
            <person name="Komaki H."/>
            <person name="Tamura T."/>
        </authorList>
    </citation>
    <scope>NUCLEOTIDE SEQUENCE</scope>
    <source>
        <strain evidence="3">NBRC 105644</strain>
    </source>
</reference>
<dbReference type="RefSeq" id="WP_203904763.1">
    <property type="nucleotide sequence ID" value="NZ_BOPF01000047.1"/>
</dbReference>
<evidence type="ECO:0000313" key="4">
    <source>
        <dbReference type="Proteomes" id="UP000619260"/>
    </source>
</evidence>
<dbReference type="PANTHER" id="PTHR43048:SF4">
    <property type="entry name" value="RING-CLEAVING DIOXYGENASE-RELATED"/>
    <property type="match status" value="1"/>
</dbReference>
<keyword evidence="1" id="KW-0479">Metal-binding</keyword>
<evidence type="ECO:0000256" key="1">
    <source>
        <dbReference type="ARBA" id="ARBA00022723"/>
    </source>
</evidence>
<dbReference type="EMBL" id="BOPF01000047">
    <property type="protein sequence ID" value="GIJ51352.1"/>
    <property type="molecule type" value="Genomic_DNA"/>
</dbReference>
<dbReference type="InterPro" id="IPR037523">
    <property type="entry name" value="VOC_core"/>
</dbReference>
<gene>
    <name evidence="3" type="ORF">Val02_82380</name>
</gene>
<dbReference type="InterPro" id="IPR029068">
    <property type="entry name" value="Glyas_Bleomycin-R_OHBP_Dase"/>
</dbReference>
<evidence type="ECO:0000313" key="3">
    <source>
        <dbReference type="EMBL" id="GIJ51352.1"/>
    </source>
</evidence>
<dbReference type="Gene3D" id="3.10.180.10">
    <property type="entry name" value="2,3-Dihydroxybiphenyl 1,2-Dioxygenase, domain 1"/>
    <property type="match status" value="1"/>
</dbReference>
<evidence type="ECO:0000259" key="2">
    <source>
        <dbReference type="PROSITE" id="PS51819"/>
    </source>
</evidence>
<dbReference type="Proteomes" id="UP000619260">
    <property type="component" value="Unassembled WGS sequence"/>
</dbReference>
<sequence length="125" mass="13686">MKLASVRLITDDLPALTAFYSALTNTEPVTPFGPGDYAELHTKGSIIALATSAAVERYNNNAAEAAANRSAILEFEVDDVDAERARLGNQVIDWVQEPTTQPWGYRSMLFRDPDGNLINLYSTGH</sequence>
<dbReference type="PANTHER" id="PTHR43048">
    <property type="entry name" value="METHYLMALONYL-COA EPIMERASE"/>
    <property type="match status" value="1"/>
</dbReference>
<dbReference type="PROSITE" id="PS51819">
    <property type="entry name" value="VOC"/>
    <property type="match status" value="1"/>
</dbReference>
<dbReference type="SUPFAM" id="SSF54593">
    <property type="entry name" value="Glyoxalase/Bleomycin resistance protein/Dihydroxybiphenyl dioxygenase"/>
    <property type="match status" value="1"/>
</dbReference>
<dbReference type="AlphaFoldDB" id="A0A8J3YVP3"/>
<keyword evidence="4" id="KW-1185">Reference proteome</keyword>